<feature type="compositionally biased region" description="Polar residues" evidence="1">
    <location>
        <begin position="69"/>
        <end position="80"/>
    </location>
</feature>
<organism evidence="2 3">
    <name type="scientific">Pseudomonas violetae</name>
    <dbReference type="NCBI Taxonomy" id="2915813"/>
    <lineage>
        <taxon>Bacteria</taxon>
        <taxon>Pseudomonadati</taxon>
        <taxon>Pseudomonadota</taxon>
        <taxon>Gammaproteobacteria</taxon>
        <taxon>Pseudomonadales</taxon>
        <taxon>Pseudomonadaceae</taxon>
        <taxon>Pseudomonas</taxon>
    </lineage>
</organism>
<evidence type="ECO:0000256" key="1">
    <source>
        <dbReference type="SAM" id="MobiDB-lite"/>
    </source>
</evidence>
<accession>A0ABT0ETB5</accession>
<evidence type="ECO:0000313" key="2">
    <source>
        <dbReference type="EMBL" id="MCK1788976.1"/>
    </source>
</evidence>
<proteinExistence type="predicted"/>
<dbReference type="EMBL" id="JAKNRW010000001">
    <property type="protein sequence ID" value="MCK1788976.1"/>
    <property type="molecule type" value="Genomic_DNA"/>
</dbReference>
<protein>
    <submittedName>
        <fullName evidence="2">Uncharacterized protein</fullName>
    </submittedName>
</protein>
<dbReference type="RefSeq" id="WP_247286666.1">
    <property type="nucleotide sequence ID" value="NZ_JAKNRW010000001.1"/>
</dbReference>
<sequence>MKSSPRFWTTVEEKQLRLLYPNTPMAELTTLLNRPVGAIAGKAKTLGLKRTEAFRAGEHGGRLRPGNSRGVSTRFQSGWKENSPGERRISKRGSKHKLLTEMGAKWLRQNGFDVIATEHSCEQNLEQPGVVAFRSNCSALIEVIANRDSLADCKDHRGGIGVYRFYLCPEGVLTPDDLPPRWGLLYARGRSVVEIVKPRGNLWPGLGPHSPDAEVTCVEWRAYQHVPDDIAERAALFSIACRLSAPTKKVRNEQAQ</sequence>
<gene>
    <name evidence="2" type="ORF">L9059_01990</name>
</gene>
<reference evidence="2 3" key="1">
    <citation type="submission" date="2022-02" db="EMBL/GenBank/DDBJ databases">
        <title>Comparative genomics of the first Antarctic Pseudomonas spp. capable of biotransforming 2,4,6-Trinitrotoluene.</title>
        <authorList>
            <person name="Cabrera M.A."/>
            <person name="Marquez S.L."/>
            <person name="Perez-Donoso J.M."/>
        </authorList>
    </citation>
    <scope>NUCLEOTIDE SEQUENCE [LARGE SCALE GENOMIC DNA]</scope>
    <source>
        <strain evidence="2 3">TNT19</strain>
    </source>
</reference>
<keyword evidence="3" id="KW-1185">Reference proteome</keyword>
<feature type="region of interest" description="Disordered" evidence="1">
    <location>
        <begin position="57"/>
        <end position="94"/>
    </location>
</feature>
<dbReference type="Proteomes" id="UP001299876">
    <property type="component" value="Unassembled WGS sequence"/>
</dbReference>
<evidence type="ECO:0000313" key="3">
    <source>
        <dbReference type="Proteomes" id="UP001299876"/>
    </source>
</evidence>
<comment type="caution">
    <text evidence="2">The sequence shown here is derived from an EMBL/GenBank/DDBJ whole genome shotgun (WGS) entry which is preliminary data.</text>
</comment>
<name>A0ABT0ETB5_9PSED</name>